<dbReference type="PATRIC" id="fig|29486.44.peg.3337"/>
<dbReference type="NCBIfam" id="TIGR00022">
    <property type="entry name" value="YhcH/YjgK/YiaL family protein"/>
    <property type="match status" value="1"/>
</dbReference>
<dbReference type="NCBIfam" id="NF040884">
    <property type="entry name" value="acetylneur_anom"/>
    <property type="match status" value="1"/>
</dbReference>
<dbReference type="GeneID" id="66880222"/>
<dbReference type="GO" id="GO:0005829">
    <property type="term" value="C:cytosol"/>
    <property type="evidence" value="ECO:0007669"/>
    <property type="project" value="TreeGrafter"/>
</dbReference>
<dbReference type="Gene3D" id="2.60.120.370">
    <property type="entry name" value="YhcH/YjgK/YiaL"/>
    <property type="match status" value="1"/>
</dbReference>
<protein>
    <submittedName>
        <fullName evidence="1 2">Sugar isomerase involved in processing of exogenous sialic acid</fullName>
    </submittedName>
</protein>
<dbReference type="EMBL" id="UHJG01000001">
    <property type="protein sequence ID" value="SUQ01752.1"/>
    <property type="molecule type" value="Genomic_DNA"/>
</dbReference>
<sequence>MINGDLKQTEFFRSYPKSIQRVLAYLSEIPLETLSCGRHEIDGDDIFMNVMAFEAQPGESKKAEMHHTYADVQLLIEGIEGIEYSTQTPVEHLEPYHAEDDYQLMAAIPDKSQLCMLPGMFAVFFPGEPHKPGCLLAGSGSIKKAVVKVHRRLLSDMPVA</sequence>
<dbReference type="OrthoDB" id="6196468at2"/>
<gene>
    <name evidence="1" type="ORF">CSF007_12975</name>
    <name evidence="2" type="ORF">NCTC10476_03127</name>
</gene>
<dbReference type="InterPro" id="IPR049827">
    <property type="entry name" value="NanQ"/>
</dbReference>
<dbReference type="InterPro" id="IPR037012">
    <property type="entry name" value="NanQ/TabA/YiaL_sf"/>
</dbReference>
<dbReference type="Pfam" id="PF04074">
    <property type="entry name" value="DUF386"/>
    <property type="match status" value="1"/>
</dbReference>
<keyword evidence="1" id="KW-0413">Isomerase</keyword>
<dbReference type="SUPFAM" id="SSF51197">
    <property type="entry name" value="Clavaminate synthase-like"/>
    <property type="match status" value="1"/>
</dbReference>
<proteinExistence type="predicted"/>
<dbReference type="AlphaFoldDB" id="A0A085U2V2"/>
<evidence type="ECO:0000313" key="2">
    <source>
        <dbReference type="EMBL" id="SUQ01752.1"/>
    </source>
</evidence>
<dbReference type="GO" id="GO:0016853">
    <property type="term" value="F:isomerase activity"/>
    <property type="evidence" value="ECO:0007669"/>
    <property type="project" value="UniProtKB-KW"/>
</dbReference>
<dbReference type="EMBL" id="LN681231">
    <property type="protein sequence ID" value="CEK28327.1"/>
    <property type="molecule type" value="Genomic_DNA"/>
</dbReference>
<dbReference type="PANTHER" id="PTHR34986">
    <property type="entry name" value="EVOLVED BETA-GALACTOSIDASE SUBUNIT BETA"/>
    <property type="match status" value="1"/>
</dbReference>
<organism evidence="1">
    <name type="scientific">Yersinia ruckeri</name>
    <dbReference type="NCBI Taxonomy" id="29486"/>
    <lineage>
        <taxon>Bacteria</taxon>
        <taxon>Pseudomonadati</taxon>
        <taxon>Pseudomonadota</taxon>
        <taxon>Gammaproteobacteria</taxon>
        <taxon>Enterobacterales</taxon>
        <taxon>Yersiniaceae</taxon>
        <taxon>Yersinia</taxon>
    </lineage>
</organism>
<name>A0A085U2V2_YERRU</name>
<dbReference type="RefSeq" id="WP_004722762.1">
    <property type="nucleotide sequence ID" value="NZ_CABIHR010000015.1"/>
</dbReference>
<dbReference type="Proteomes" id="UP000255169">
    <property type="component" value="Unassembled WGS sequence"/>
</dbReference>
<dbReference type="InterPro" id="IPR004375">
    <property type="entry name" value="NanQ/TabA/YiaL"/>
</dbReference>
<dbReference type="PANTHER" id="PTHR34986:SF5">
    <property type="entry name" value="N-ACETYLNEURAMINATE ANOMERASE NANQ"/>
    <property type="match status" value="1"/>
</dbReference>
<dbReference type="eggNOG" id="COG2731">
    <property type="taxonomic scope" value="Bacteria"/>
</dbReference>
<keyword evidence="3" id="KW-1185">Reference proteome</keyword>
<dbReference type="KEGG" id="yrb:UGYR_05370"/>
<reference evidence="1" key="1">
    <citation type="journal article" date="2015" name="Genome Announc.">
        <title>Complete Genome Sequence of Yersinia ruckeri Strain CSF007-82, Etiologic Agent of Red Mouth Disease in Salmonid Fish.</title>
        <authorList>
            <person name="Nelson M.C."/>
            <person name="LaPatra S.E."/>
            <person name="Welch T.J."/>
            <person name="Graf J."/>
        </authorList>
    </citation>
    <scope>NUCLEOTIDE SEQUENCE</scope>
    <source>
        <strain evidence="1">CSF007-82</strain>
    </source>
</reference>
<accession>A0A085U2V2</accession>
<reference evidence="2 3" key="2">
    <citation type="submission" date="2018-06" db="EMBL/GenBank/DDBJ databases">
        <authorList>
            <consortium name="Pathogen Informatics"/>
            <person name="Doyle S."/>
        </authorList>
    </citation>
    <scope>NUCLEOTIDE SEQUENCE [LARGE SCALE GENOMIC DNA]</scope>
    <source>
        <strain evidence="2 3">NCTC10476</strain>
    </source>
</reference>
<evidence type="ECO:0000313" key="3">
    <source>
        <dbReference type="Proteomes" id="UP000255169"/>
    </source>
</evidence>
<dbReference type="STRING" id="29486.UGYR_05370"/>
<evidence type="ECO:0000313" key="1">
    <source>
        <dbReference type="EMBL" id="CEK28327.1"/>
    </source>
</evidence>